<keyword evidence="1" id="KW-0805">Transcription regulation</keyword>
<name>A0A542U8Z3_9ACTN</name>
<dbReference type="AlphaFoldDB" id="A0A542U8Z3"/>
<dbReference type="Proteomes" id="UP000318103">
    <property type="component" value="Unassembled WGS sequence"/>
</dbReference>
<sequence length="168" mass="18490">MKDLLEERDAWSMANCSIARTLEIVGNRTALLIMREAFFGTRRFDDFAKRVGIGEPAAAARLKELTAAGLLERVPYQEPGQRTRYAYQLTQKGRDFRAVIVALRQWGDRWATDEQGPPVVVRHKECGAGVHAVLRCDDGHDVPVGDSFVDAGPGLIRVGQDSPEPSGG</sequence>
<evidence type="ECO:0000256" key="2">
    <source>
        <dbReference type="ARBA" id="ARBA00023125"/>
    </source>
</evidence>
<reference evidence="5 6" key="1">
    <citation type="submission" date="2019-06" db="EMBL/GenBank/DDBJ databases">
        <title>Sequencing the genomes of 1000 actinobacteria strains.</title>
        <authorList>
            <person name="Klenk H.-P."/>
        </authorList>
    </citation>
    <scope>NUCLEOTIDE SEQUENCE [LARGE SCALE GENOMIC DNA]</scope>
    <source>
        <strain evidence="5 6">DSM 41929</strain>
    </source>
</reference>
<keyword evidence="3" id="KW-0804">Transcription</keyword>
<evidence type="ECO:0000256" key="3">
    <source>
        <dbReference type="ARBA" id="ARBA00023163"/>
    </source>
</evidence>
<dbReference type="OrthoDB" id="9792527at2"/>
<dbReference type="SUPFAM" id="SSF46785">
    <property type="entry name" value="Winged helix' DNA-binding domain"/>
    <property type="match status" value="1"/>
</dbReference>
<evidence type="ECO:0000313" key="6">
    <source>
        <dbReference type="Proteomes" id="UP000318103"/>
    </source>
</evidence>
<gene>
    <name evidence="5" type="ORF">FB563_0457</name>
</gene>
<dbReference type="CDD" id="cd00090">
    <property type="entry name" value="HTH_ARSR"/>
    <property type="match status" value="1"/>
</dbReference>
<dbReference type="InterPro" id="IPR011991">
    <property type="entry name" value="ArsR-like_HTH"/>
</dbReference>
<dbReference type="EMBL" id="VFNX01000001">
    <property type="protein sequence ID" value="TQK95544.1"/>
    <property type="molecule type" value="Genomic_DNA"/>
</dbReference>
<accession>A0A542U8Z3</accession>
<keyword evidence="2" id="KW-0238">DNA-binding</keyword>
<dbReference type="Pfam" id="PF01638">
    <property type="entry name" value="HxlR"/>
    <property type="match status" value="1"/>
</dbReference>
<evidence type="ECO:0000313" key="5">
    <source>
        <dbReference type="EMBL" id="TQK95544.1"/>
    </source>
</evidence>
<dbReference type="RefSeq" id="WP_055706993.1">
    <property type="nucleotide sequence ID" value="NZ_JBPJFI010000001.1"/>
</dbReference>
<evidence type="ECO:0000256" key="1">
    <source>
        <dbReference type="ARBA" id="ARBA00023015"/>
    </source>
</evidence>
<dbReference type="PANTHER" id="PTHR33204:SF18">
    <property type="entry name" value="TRANSCRIPTIONAL REGULATORY PROTEIN"/>
    <property type="match status" value="1"/>
</dbReference>
<dbReference type="PROSITE" id="PS51118">
    <property type="entry name" value="HTH_HXLR"/>
    <property type="match status" value="1"/>
</dbReference>
<proteinExistence type="predicted"/>
<dbReference type="InterPro" id="IPR002577">
    <property type="entry name" value="HTH_HxlR"/>
</dbReference>
<dbReference type="Gene3D" id="1.10.10.10">
    <property type="entry name" value="Winged helix-like DNA-binding domain superfamily/Winged helix DNA-binding domain"/>
    <property type="match status" value="1"/>
</dbReference>
<feature type="domain" description="HTH hxlR-type" evidence="4">
    <location>
        <begin position="16"/>
        <end position="115"/>
    </location>
</feature>
<dbReference type="InterPro" id="IPR036390">
    <property type="entry name" value="WH_DNA-bd_sf"/>
</dbReference>
<organism evidence="5 6">
    <name type="scientific">Streptomyces puniciscabiei</name>
    <dbReference type="NCBI Taxonomy" id="164348"/>
    <lineage>
        <taxon>Bacteria</taxon>
        <taxon>Bacillati</taxon>
        <taxon>Actinomycetota</taxon>
        <taxon>Actinomycetes</taxon>
        <taxon>Kitasatosporales</taxon>
        <taxon>Streptomycetaceae</taxon>
        <taxon>Streptomyces</taxon>
    </lineage>
</organism>
<comment type="caution">
    <text evidence="5">The sequence shown here is derived from an EMBL/GenBank/DDBJ whole genome shotgun (WGS) entry which is preliminary data.</text>
</comment>
<dbReference type="InterPro" id="IPR036388">
    <property type="entry name" value="WH-like_DNA-bd_sf"/>
</dbReference>
<dbReference type="GO" id="GO:0003677">
    <property type="term" value="F:DNA binding"/>
    <property type="evidence" value="ECO:0007669"/>
    <property type="project" value="UniProtKB-KW"/>
</dbReference>
<evidence type="ECO:0000259" key="4">
    <source>
        <dbReference type="PROSITE" id="PS51118"/>
    </source>
</evidence>
<protein>
    <submittedName>
        <fullName evidence="5">HxlR family transcriptional regulator</fullName>
    </submittedName>
</protein>
<keyword evidence="6" id="KW-1185">Reference proteome</keyword>
<dbReference type="PANTHER" id="PTHR33204">
    <property type="entry name" value="TRANSCRIPTIONAL REGULATOR, MARR FAMILY"/>
    <property type="match status" value="1"/>
</dbReference>